<comment type="caution">
    <text evidence="2">The sequence shown here is derived from an EMBL/GenBank/DDBJ whole genome shotgun (WGS) entry which is preliminary data.</text>
</comment>
<proteinExistence type="predicted"/>
<reference evidence="2 3" key="1">
    <citation type="journal article" date="2016" name="Environ. Microbiol.">
        <title>Genomic resolution of a cold subsurface aquifer community provides metabolic insights for novel microbes adapted to high CO concentrations.</title>
        <authorList>
            <person name="Probst A.J."/>
            <person name="Castelle C.J."/>
            <person name="Singh A."/>
            <person name="Brown C.T."/>
            <person name="Anantharaman K."/>
            <person name="Sharon I."/>
            <person name="Hug L.A."/>
            <person name="Burstein D."/>
            <person name="Emerson J.B."/>
            <person name="Thomas B.C."/>
            <person name="Banfield J.F."/>
        </authorList>
    </citation>
    <scope>NUCLEOTIDE SEQUENCE [LARGE SCALE GENOMIC DNA]</scope>
    <source>
        <strain evidence="2">CG1_02_43_90</strain>
    </source>
</reference>
<evidence type="ECO:0000313" key="2">
    <source>
        <dbReference type="EMBL" id="OIO30911.1"/>
    </source>
</evidence>
<gene>
    <name evidence="2" type="ORF">AUJ77_01035</name>
</gene>
<evidence type="ECO:0000256" key="1">
    <source>
        <dbReference type="SAM" id="Coils"/>
    </source>
</evidence>
<accession>A0A1J4V9G6</accession>
<organism evidence="2 3">
    <name type="scientific">Candidatus Nomurabacteria bacterium CG1_02_43_90</name>
    <dbReference type="NCBI Taxonomy" id="1805281"/>
    <lineage>
        <taxon>Bacteria</taxon>
        <taxon>Candidatus Nomuraibacteriota</taxon>
    </lineage>
</organism>
<protein>
    <submittedName>
        <fullName evidence="2">Uncharacterized protein</fullName>
    </submittedName>
</protein>
<dbReference type="STRING" id="1805281.AUJ77_01035"/>
<dbReference type="EMBL" id="MNVN01000010">
    <property type="protein sequence ID" value="OIO30911.1"/>
    <property type="molecule type" value="Genomic_DNA"/>
</dbReference>
<name>A0A1J4V9G6_9BACT</name>
<sequence>MEFTKQSHPDIKVCKPEEKLGTLGEQLKAKGQDIRLINSTVGTPVKKQGGNKKSANFQKRAATYGEVVAQTIKNIDGIRKGTPGNPTAINEAVKRARESVSPAKQNLDAIKNKKGELLLLLADLRAQQRQVEQGDFSETTREHIRGSIVDAQRKLGEINSAIPNTDPLEDNRHIQRILDEWEKKKQEETLLEEPERVSPGIFGHTKENEEMQKEMDTLNEQPNSKAQNNMNIEQPLPEEKDHKVEVGHLISGEELGEAIQARILELEGKADEDSVREKERLEKELAELHKNISEGAEKIKVEQPNRVEERAQEVVARQAELEGKDDTASKEERAELEKEYASIQKRRQEIKKVNPLQSPYDIAMERLNKENDVQRNKDWKLKEINNTEELPRKEGDDELKDILITQENTTTVLEENISLKEEAVLGLSERADKTREQMRESLAQMGKRVEVRAEKVGATETIFAIGRAYQKWPLKHKLLISGVLFLTASSLAVIGGAAGSAIATAAFTGSAIQRILGGFAMAATAEGLLTVSAERNGRIREEGERNRHTAEALILGVLVGGGVMGHALQNVFHEFFPVHEVSIPKGQAGILSTGEASSLQTDLNKEIALGKENLDVINHSYLTDVRGGDSMWKIAEHQLQQNLHDFNELPEGQRVHLIDAIKDKIAENPQHFGITSGNADVLAVGDHLDFKDIFSNQQFMGETIDKAHHLTPGEITGIENYSAPKSAPLAEVTQHSTVPSVAHTETATPTHEVVSGPSDHIKEVAQRISSGGTENAEGLRIGREMGDAIQEQNPARILALENQLGLTHQEFIQMLSETNKLGEVSFDNEFIHQVDKLGGTAINSVNTISVPFERVVVPNSQILEQASQQVHGHINNLFGTNGFFGFGAVDGMSTPNWKDAAHGFANKTVTEIVQMEPEKMQKVAGSIGTENKDAVIAIRKYIDETFINSRVQPLEGETLENYFKRATAMAINSKTK</sequence>
<evidence type="ECO:0000313" key="3">
    <source>
        <dbReference type="Proteomes" id="UP000181992"/>
    </source>
</evidence>
<feature type="coiled-coil region" evidence="1">
    <location>
        <begin position="271"/>
        <end position="298"/>
    </location>
</feature>
<dbReference type="AlphaFoldDB" id="A0A1J4V9G6"/>
<dbReference type="Proteomes" id="UP000181992">
    <property type="component" value="Unassembled WGS sequence"/>
</dbReference>
<keyword evidence="1" id="KW-0175">Coiled coil</keyword>